<keyword evidence="1" id="KW-0328">Glycosyltransferase</keyword>
<dbReference type="Pfam" id="PF00535">
    <property type="entry name" value="Glycos_transf_2"/>
    <property type="match status" value="1"/>
</dbReference>
<evidence type="ECO:0000313" key="5">
    <source>
        <dbReference type="Proteomes" id="UP001070176"/>
    </source>
</evidence>
<proteinExistence type="predicted"/>
<comment type="caution">
    <text evidence="4">The sequence shown here is derived from an EMBL/GenBank/DDBJ whole genome shotgun (WGS) entry which is preliminary data.</text>
</comment>
<name>A0ABT3Y019_9FLAO</name>
<evidence type="ECO:0000313" key="4">
    <source>
        <dbReference type="EMBL" id="MCX8531489.1"/>
    </source>
</evidence>
<evidence type="ECO:0000256" key="2">
    <source>
        <dbReference type="ARBA" id="ARBA00022679"/>
    </source>
</evidence>
<evidence type="ECO:0000259" key="3">
    <source>
        <dbReference type="Pfam" id="PF00535"/>
    </source>
</evidence>
<sequence length="318" mass="36853">MKNPLITIIIPIYKVEQYLEKCVDSVINQEYRDLEIFLVDDGSPDKCGDICESYAKKDSRIKVIHKKNGGLSDARNVAIDVALGEYITFVDSDDYVSDDYVSTLYGLIKKNDCKLSVSGYIRFGEDDELKDDNKVIKEYVFSPENAIKEMFYQQKFDTSAWAKLYHRSLFSDGLRYPVGLLFEDLPTTYKLFQKSDKVAFSTKETYFYLRRSTSIEGSPFSQKKIDSTIKIINQLESDFSNAPQFKKALSSRILNFSFHILLSMPFDNENRLFLINKINSYRSTVIKDKEAKMRSRITCLLSYFGINNITRILKKINY</sequence>
<feature type="domain" description="Glycosyltransferase 2-like" evidence="3">
    <location>
        <begin position="7"/>
        <end position="172"/>
    </location>
</feature>
<evidence type="ECO:0000256" key="1">
    <source>
        <dbReference type="ARBA" id="ARBA00022676"/>
    </source>
</evidence>
<keyword evidence="2" id="KW-0808">Transferase</keyword>
<accession>A0ABT3Y019</accession>
<protein>
    <submittedName>
        <fullName evidence="4">Glycosyltransferase</fullName>
    </submittedName>
</protein>
<dbReference type="InterPro" id="IPR029044">
    <property type="entry name" value="Nucleotide-diphossugar_trans"/>
</dbReference>
<dbReference type="InterPro" id="IPR001173">
    <property type="entry name" value="Glyco_trans_2-like"/>
</dbReference>
<gene>
    <name evidence="4" type="ORF">OEA66_03860</name>
</gene>
<dbReference type="Gene3D" id="3.90.550.10">
    <property type="entry name" value="Spore Coat Polysaccharide Biosynthesis Protein SpsA, Chain A"/>
    <property type="match status" value="1"/>
</dbReference>
<dbReference type="PANTHER" id="PTHR22916:SF51">
    <property type="entry name" value="GLYCOSYLTRANSFERASE EPSH-RELATED"/>
    <property type="match status" value="1"/>
</dbReference>
<reference evidence="4" key="1">
    <citation type="submission" date="2022-10" db="EMBL/GenBank/DDBJ databases">
        <title>Chryseobacterium sp. nov., a novel bacterial species.</title>
        <authorList>
            <person name="Cao Y."/>
        </authorList>
    </citation>
    <scope>NUCLEOTIDE SEQUENCE</scope>
    <source>
        <strain evidence="4">KC 927</strain>
    </source>
</reference>
<keyword evidence="5" id="KW-1185">Reference proteome</keyword>
<dbReference type="SUPFAM" id="SSF53448">
    <property type="entry name" value="Nucleotide-diphospho-sugar transferases"/>
    <property type="match status" value="1"/>
</dbReference>
<organism evidence="4 5">
    <name type="scientific">Chryseobacterium luquanense</name>
    <dbReference type="NCBI Taxonomy" id="2983766"/>
    <lineage>
        <taxon>Bacteria</taxon>
        <taxon>Pseudomonadati</taxon>
        <taxon>Bacteroidota</taxon>
        <taxon>Flavobacteriia</taxon>
        <taxon>Flavobacteriales</taxon>
        <taxon>Weeksellaceae</taxon>
        <taxon>Chryseobacterium group</taxon>
        <taxon>Chryseobacterium</taxon>
    </lineage>
</organism>
<dbReference type="RefSeq" id="WP_267280139.1">
    <property type="nucleotide sequence ID" value="NZ_JAOVZV010000002.1"/>
</dbReference>
<dbReference type="CDD" id="cd00761">
    <property type="entry name" value="Glyco_tranf_GTA_type"/>
    <property type="match status" value="1"/>
</dbReference>
<dbReference type="EMBL" id="JAOVZV010000002">
    <property type="protein sequence ID" value="MCX8531489.1"/>
    <property type="molecule type" value="Genomic_DNA"/>
</dbReference>
<dbReference type="PANTHER" id="PTHR22916">
    <property type="entry name" value="GLYCOSYLTRANSFERASE"/>
    <property type="match status" value="1"/>
</dbReference>
<dbReference type="Proteomes" id="UP001070176">
    <property type="component" value="Unassembled WGS sequence"/>
</dbReference>